<dbReference type="PANTHER" id="PTHR24421:SF10">
    <property type="entry name" value="NITRATE_NITRITE SENSOR PROTEIN NARQ"/>
    <property type="match status" value="1"/>
</dbReference>
<keyword evidence="8" id="KW-0902">Two-component regulatory system</keyword>
<keyword evidence="9" id="KW-1133">Transmembrane helix</keyword>
<organism evidence="11 12">
    <name type="scientific">Rhodococcoides fascians</name>
    <name type="common">Rhodococcus fascians</name>
    <dbReference type="NCBI Taxonomy" id="1828"/>
    <lineage>
        <taxon>Bacteria</taxon>
        <taxon>Bacillati</taxon>
        <taxon>Actinomycetota</taxon>
        <taxon>Actinomycetes</taxon>
        <taxon>Mycobacteriales</taxon>
        <taxon>Nocardiaceae</taxon>
        <taxon>Rhodococcoides</taxon>
    </lineage>
</organism>
<gene>
    <name evidence="11" type="primary">desK_6</name>
    <name evidence="11" type="ORF">A3Q41_03527</name>
</gene>
<keyword evidence="3" id="KW-0597">Phosphoprotein</keyword>
<dbReference type="Gene3D" id="3.30.565.10">
    <property type="entry name" value="Histidine kinase-like ATPase, C-terminal domain"/>
    <property type="match status" value="1"/>
</dbReference>
<dbReference type="InterPro" id="IPR011712">
    <property type="entry name" value="Sig_transdc_His_kin_sub3_dim/P"/>
</dbReference>
<sequence length="413" mass="44246">MRKKRSTSIELGVRARRRVPEQIGSVRSVDVLIIAVTAILYSIAWPTLTVTHQVSVPLLPFVAALAAFPFALIRLNPAMGWAVSALSALVIPAAFDRVPDYDYPWQVVHILVLLALLFAVALRSPAQVLLVAWLASMLVFFAYMPGSDGIGWSVGLTAVVVFGLLIRWLVLSRRQLAQQEEVSELERTRRTILEERAKIARDLHDVVAHHMSMVVVQAQSAPYRLDDVSPAAAREFESIGASAREALNEIRGMLGVLRSDGAQMQDAPAPSALDLERTLQASRRAGMNVRWTITGTVESVSETTGLALFRILQESLSNAARHAPEAEVEVDIAIGPAVVDMTVVNAPAPNPSISRTPGSDCGGHGIAGMRERAQAAHGRLHAAPLPGGGFEVAVRVPTGMSTPPATADAGDAV</sequence>
<feature type="domain" description="Signal transduction histidine kinase subgroup 3 dimerisation and phosphoacceptor" evidence="10">
    <location>
        <begin position="195"/>
        <end position="260"/>
    </location>
</feature>
<dbReference type="PATRIC" id="fig|1653479.3.peg.3577"/>
<dbReference type="Gene3D" id="1.20.5.1930">
    <property type="match status" value="1"/>
</dbReference>
<keyword evidence="5" id="KW-0547">Nucleotide-binding</keyword>
<reference evidence="11 12" key="1">
    <citation type="journal article" date="2016" name="Genome Announc.">
        <title>Complete Genome and Plasmid Sequences for Rhodococcus fascians D188 and Draft Sequences for Rhodococcus Isolates PBTS 1 and PBTS 2.</title>
        <authorList>
            <person name="Stamler R.A."/>
            <person name="Vereecke D."/>
            <person name="Zhang Y."/>
            <person name="Schilkey F."/>
            <person name="Devitt N."/>
            <person name="Randall J.J."/>
        </authorList>
    </citation>
    <scope>NUCLEOTIDE SEQUENCE [LARGE SCALE GENOMIC DNA]</scope>
    <source>
        <strain evidence="11 12">PBTS2</strain>
    </source>
</reference>
<dbReference type="PANTHER" id="PTHR24421">
    <property type="entry name" value="NITRATE/NITRITE SENSOR PROTEIN NARX-RELATED"/>
    <property type="match status" value="1"/>
</dbReference>
<evidence type="ECO:0000256" key="9">
    <source>
        <dbReference type="SAM" id="Phobius"/>
    </source>
</evidence>
<dbReference type="Proteomes" id="UP000076038">
    <property type="component" value="Chromosome"/>
</dbReference>
<dbReference type="GO" id="GO:0005524">
    <property type="term" value="F:ATP binding"/>
    <property type="evidence" value="ECO:0007669"/>
    <property type="project" value="UniProtKB-KW"/>
</dbReference>
<evidence type="ECO:0000256" key="2">
    <source>
        <dbReference type="ARBA" id="ARBA00012438"/>
    </source>
</evidence>
<dbReference type="RefSeq" id="WP_371827916.1">
    <property type="nucleotide sequence ID" value="NZ_CP015220.1"/>
</dbReference>
<feature type="transmembrane region" description="Helical" evidence="9">
    <location>
        <begin position="54"/>
        <end position="73"/>
    </location>
</feature>
<dbReference type="InterPro" id="IPR036890">
    <property type="entry name" value="HATPase_C_sf"/>
</dbReference>
<protein>
    <recommendedName>
        <fullName evidence="2">histidine kinase</fullName>
        <ecNumber evidence="2">2.7.13.3</ecNumber>
    </recommendedName>
</protein>
<evidence type="ECO:0000313" key="12">
    <source>
        <dbReference type="Proteomes" id="UP000076038"/>
    </source>
</evidence>
<dbReference type="EC" id="2.7.13.3" evidence="2"/>
<dbReference type="AlphaFoldDB" id="A0A143QNR0"/>
<dbReference type="InterPro" id="IPR050482">
    <property type="entry name" value="Sensor_HK_TwoCompSys"/>
</dbReference>
<comment type="catalytic activity">
    <reaction evidence="1">
        <text>ATP + protein L-histidine = ADP + protein N-phospho-L-histidine.</text>
        <dbReference type="EC" id="2.7.13.3"/>
    </reaction>
</comment>
<accession>A0A143QNR0</accession>
<evidence type="ECO:0000256" key="6">
    <source>
        <dbReference type="ARBA" id="ARBA00022777"/>
    </source>
</evidence>
<dbReference type="GO" id="GO:0016020">
    <property type="term" value="C:membrane"/>
    <property type="evidence" value="ECO:0007669"/>
    <property type="project" value="InterPro"/>
</dbReference>
<evidence type="ECO:0000259" key="10">
    <source>
        <dbReference type="Pfam" id="PF07730"/>
    </source>
</evidence>
<evidence type="ECO:0000256" key="5">
    <source>
        <dbReference type="ARBA" id="ARBA00022741"/>
    </source>
</evidence>
<feature type="transmembrane region" description="Helical" evidence="9">
    <location>
        <begin position="128"/>
        <end position="144"/>
    </location>
</feature>
<keyword evidence="4 11" id="KW-0808">Transferase</keyword>
<dbReference type="SUPFAM" id="SSF55874">
    <property type="entry name" value="ATPase domain of HSP90 chaperone/DNA topoisomerase II/histidine kinase"/>
    <property type="match status" value="1"/>
</dbReference>
<evidence type="ECO:0000256" key="7">
    <source>
        <dbReference type="ARBA" id="ARBA00022840"/>
    </source>
</evidence>
<name>A0A143QNR0_RHOFA</name>
<dbReference type="Pfam" id="PF07730">
    <property type="entry name" value="HisKA_3"/>
    <property type="match status" value="1"/>
</dbReference>
<dbReference type="GO" id="GO:0046983">
    <property type="term" value="F:protein dimerization activity"/>
    <property type="evidence" value="ECO:0007669"/>
    <property type="project" value="InterPro"/>
</dbReference>
<evidence type="ECO:0000256" key="3">
    <source>
        <dbReference type="ARBA" id="ARBA00022553"/>
    </source>
</evidence>
<evidence type="ECO:0000256" key="8">
    <source>
        <dbReference type="ARBA" id="ARBA00023012"/>
    </source>
</evidence>
<dbReference type="GO" id="GO:0000155">
    <property type="term" value="F:phosphorelay sensor kinase activity"/>
    <property type="evidence" value="ECO:0007669"/>
    <property type="project" value="InterPro"/>
</dbReference>
<keyword evidence="7" id="KW-0067">ATP-binding</keyword>
<feature type="transmembrane region" description="Helical" evidence="9">
    <location>
        <begin position="150"/>
        <end position="170"/>
    </location>
</feature>
<proteinExistence type="predicted"/>
<dbReference type="EMBL" id="CP015220">
    <property type="protein sequence ID" value="AMY24815.1"/>
    <property type="molecule type" value="Genomic_DNA"/>
</dbReference>
<keyword evidence="12" id="KW-1185">Reference proteome</keyword>
<dbReference type="KEGG" id="rhs:A3Q41_03527"/>
<evidence type="ECO:0000313" key="11">
    <source>
        <dbReference type="EMBL" id="AMY24815.1"/>
    </source>
</evidence>
<reference evidence="12" key="2">
    <citation type="submission" date="2016-04" db="EMBL/GenBank/DDBJ databases">
        <title>Complete Genome and Plasmid Sequences for Rhodococcus fascians D188 and Draft Sequences for Rhodococcus spp. Isolates PBTS 1 and PBTS 2.</title>
        <authorList>
            <person name="Stamer R."/>
            <person name="Vereecke D."/>
            <person name="Zhang Y."/>
            <person name="Schilkey F."/>
            <person name="Devitt N."/>
            <person name="Randall J."/>
        </authorList>
    </citation>
    <scope>NUCLEOTIDE SEQUENCE [LARGE SCALE GENOMIC DNA]</scope>
    <source>
        <strain evidence="12">PBTS2</strain>
    </source>
</reference>
<feature type="transmembrane region" description="Helical" evidence="9">
    <location>
        <begin position="26"/>
        <end position="48"/>
    </location>
</feature>
<feature type="transmembrane region" description="Helical" evidence="9">
    <location>
        <begin position="80"/>
        <end position="97"/>
    </location>
</feature>
<keyword evidence="9" id="KW-0812">Transmembrane</keyword>
<evidence type="ECO:0000256" key="4">
    <source>
        <dbReference type="ARBA" id="ARBA00022679"/>
    </source>
</evidence>
<keyword evidence="6 11" id="KW-0418">Kinase</keyword>
<evidence type="ECO:0000256" key="1">
    <source>
        <dbReference type="ARBA" id="ARBA00000085"/>
    </source>
</evidence>
<keyword evidence="9" id="KW-0472">Membrane</keyword>
<dbReference type="CDD" id="cd16917">
    <property type="entry name" value="HATPase_UhpB-NarQ-NarX-like"/>
    <property type="match status" value="1"/>
</dbReference>
<feature type="transmembrane region" description="Helical" evidence="9">
    <location>
        <begin position="103"/>
        <end position="121"/>
    </location>
</feature>